<feature type="domain" description="N-acetyltransferase" evidence="3">
    <location>
        <begin position="157"/>
        <end position="299"/>
    </location>
</feature>
<accession>A0A8J3IKU3</accession>
<dbReference type="Gene3D" id="3.40.630.30">
    <property type="match status" value="1"/>
</dbReference>
<sequence length="299" mass="34168">MTEARQHNLVKKRTLTTEELVAIQQLTELCNRHDELYMRLDWNLLANRSGAEVSDFLYYQNDELVGYLMAYGFGNDERELTGMVHPAQRRQGIARTLLQTAREEYTGHGVHELLLICEQRSSSGKAFVESVGAHHAFSEHEMILTNFQPRNRFDDRLAFRPADSDDIAALATIMSATEGTLVEVEEPVIQQRIQDPVNHYYIAIFGDNEVGCHEPVGMLRLNEMHDEIGIYSFAVIPDYQGRGYGRQILEEAIYAVRAEQSQKTIMLDVDVTNERAFQLYRSCGFDIKTTYDYCSIALA</sequence>
<evidence type="ECO:0000256" key="2">
    <source>
        <dbReference type="ARBA" id="ARBA00023315"/>
    </source>
</evidence>
<dbReference type="CDD" id="cd04301">
    <property type="entry name" value="NAT_SF"/>
    <property type="match status" value="2"/>
</dbReference>
<keyword evidence="5" id="KW-1185">Reference proteome</keyword>
<dbReference type="AlphaFoldDB" id="A0A8J3IKU3"/>
<name>A0A8J3IKU3_9CHLR</name>
<feature type="domain" description="N-acetyltransferase" evidence="3">
    <location>
        <begin position="10"/>
        <end position="154"/>
    </location>
</feature>
<evidence type="ECO:0000313" key="5">
    <source>
        <dbReference type="Proteomes" id="UP000597444"/>
    </source>
</evidence>
<dbReference type="PANTHER" id="PTHR43420">
    <property type="entry name" value="ACETYLTRANSFERASE"/>
    <property type="match status" value="1"/>
</dbReference>
<proteinExistence type="predicted"/>
<dbReference type="InterPro" id="IPR050680">
    <property type="entry name" value="YpeA/RimI_acetyltransf"/>
</dbReference>
<evidence type="ECO:0000256" key="1">
    <source>
        <dbReference type="ARBA" id="ARBA00022679"/>
    </source>
</evidence>
<dbReference type="SUPFAM" id="SSF55729">
    <property type="entry name" value="Acyl-CoA N-acyltransferases (Nat)"/>
    <property type="match status" value="2"/>
</dbReference>
<dbReference type="InterPro" id="IPR016181">
    <property type="entry name" value="Acyl_CoA_acyltransferase"/>
</dbReference>
<dbReference type="Pfam" id="PF00583">
    <property type="entry name" value="Acetyltransf_1"/>
    <property type="match status" value="2"/>
</dbReference>
<dbReference type="GO" id="GO:0016747">
    <property type="term" value="F:acyltransferase activity, transferring groups other than amino-acyl groups"/>
    <property type="evidence" value="ECO:0007669"/>
    <property type="project" value="InterPro"/>
</dbReference>
<dbReference type="PROSITE" id="PS51186">
    <property type="entry name" value="GNAT"/>
    <property type="match status" value="2"/>
</dbReference>
<keyword evidence="1" id="KW-0808">Transferase</keyword>
<reference evidence="4" key="1">
    <citation type="submission" date="2020-10" db="EMBL/GenBank/DDBJ databases">
        <title>Taxonomic study of unclassified bacteria belonging to the class Ktedonobacteria.</title>
        <authorList>
            <person name="Yabe S."/>
            <person name="Wang C.M."/>
            <person name="Zheng Y."/>
            <person name="Sakai Y."/>
            <person name="Cavaletti L."/>
            <person name="Monciardini P."/>
            <person name="Donadio S."/>
        </authorList>
    </citation>
    <scope>NUCLEOTIDE SEQUENCE</scope>
    <source>
        <strain evidence="4">ID150040</strain>
    </source>
</reference>
<dbReference type="PANTHER" id="PTHR43420:SF44">
    <property type="entry name" value="ACETYLTRANSFERASE YPEA"/>
    <property type="match status" value="1"/>
</dbReference>
<evidence type="ECO:0000259" key="3">
    <source>
        <dbReference type="PROSITE" id="PS51186"/>
    </source>
</evidence>
<dbReference type="EMBL" id="BNJK01000001">
    <property type="protein sequence ID" value="GHO94273.1"/>
    <property type="molecule type" value="Genomic_DNA"/>
</dbReference>
<dbReference type="Proteomes" id="UP000597444">
    <property type="component" value="Unassembled WGS sequence"/>
</dbReference>
<evidence type="ECO:0000313" key="4">
    <source>
        <dbReference type="EMBL" id="GHO94273.1"/>
    </source>
</evidence>
<dbReference type="RefSeq" id="WP_220205017.1">
    <property type="nucleotide sequence ID" value="NZ_BNJK01000001.1"/>
</dbReference>
<gene>
    <name evidence="4" type="ORF">KSF_043210</name>
</gene>
<protein>
    <submittedName>
        <fullName evidence="4">Acetyltransferase</fullName>
    </submittedName>
</protein>
<keyword evidence="2" id="KW-0012">Acyltransferase</keyword>
<organism evidence="4 5">
    <name type="scientific">Reticulibacter mediterranei</name>
    <dbReference type="NCBI Taxonomy" id="2778369"/>
    <lineage>
        <taxon>Bacteria</taxon>
        <taxon>Bacillati</taxon>
        <taxon>Chloroflexota</taxon>
        <taxon>Ktedonobacteria</taxon>
        <taxon>Ktedonobacterales</taxon>
        <taxon>Reticulibacteraceae</taxon>
        <taxon>Reticulibacter</taxon>
    </lineage>
</organism>
<dbReference type="InterPro" id="IPR000182">
    <property type="entry name" value="GNAT_dom"/>
</dbReference>
<comment type="caution">
    <text evidence="4">The sequence shown here is derived from an EMBL/GenBank/DDBJ whole genome shotgun (WGS) entry which is preliminary data.</text>
</comment>